<dbReference type="SUPFAM" id="SSF52540">
    <property type="entry name" value="P-loop containing nucleoside triphosphate hydrolases"/>
    <property type="match status" value="1"/>
</dbReference>
<dbReference type="CDD" id="cd02042">
    <property type="entry name" value="ParAB_family"/>
    <property type="match status" value="1"/>
</dbReference>
<evidence type="ECO:0000313" key="3">
    <source>
        <dbReference type="Proteomes" id="UP000240739"/>
    </source>
</evidence>
<comment type="caution">
    <text evidence="2">The sequence shown here is derived from an EMBL/GenBank/DDBJ whole genome shotgun (WGS) entry which is preliminary data.</text>
</comment>
<protein>
    <submittedName>
        <fullName evidence="2">Chromosome partitioning protein</fullName>
    </submittedName>
</protein>
<dbReference type="OrthoDB" id="345269at2"/>
<name>A0A2T4UF89_9ACTN</name>
<proteinExistence type="predicted"/>
<organism evidence="2 3">
    <name type="scientific">Paraconexibacter algicola</name>
    <dbReference type="NCBI Taxonomy" id="2133960"/>
    <lineage>
        <taxon>Bacteria</taxon>
        <taxon>Bacillati</taxon>
        <taxon>Actinomycetota</taxon>
        <taxon>Thermoleophilia</taxon>
        <taxon>Solirubrobacterales</taxon>
        <taxon>Paraconexibacteraceae</taxon>
        <taxon>Paraconexibacter</taxon>
    </lineage>
</organism>
<dbReference type="InterPro" id="IPR027417">
    <property type="entry name" value="P-loop_NTPase"/>
</dbReference>
<evidence type="ECO:0000259" key="1">
    <source>
        <dbReference type="Pfam" id="PF13614"/>
    </source>
</evidence>
<dbReference type="EMBL" id="PYYB01000002">
    <property type="protein sequence ID" value="PTL56446.1"/>
    <property type="molecule type" value="Genomic_DNA"/>
</dbReference>
<accession>A0A2T4UF89</accession>
<dbReference type="Proteomes" id="UP000240739">
    <property type="component" value="Unassembled WGS sequence"/>
</dbReference>
<dbReference type="Gene3D" id="3.40.50.300">
    <property type="entry name" value="P-loop containing nucleotide triphosphate hydrolases"/>
    <property type="match status" value="1"/>
</dbReference>
<dbReference type="PANTHER" id="PTHR13696:SF99">
    <property type="entry name" value="COBYRINIC ACID AC-DIAMIDE SYNTHASE"/>
    <property type="match status" value="1"/>
</dbReference>
<dbReference type="AlphaFoldDB" id="A0A2T4UF89"/>
<dbReference type="InterPro" id="IPR025669">
    <property type="entry name" value="AAA_dom"/>
</dbReference>
<dbReference type="RefSeq" id="WP_107570165.1">
    <property type="nucleotide sequence ID" value="NZ_PYYB01000002.1"/>
</dbReference>
<gene>
    <name evidence="2" type="ORF">C7Y72_15915</name>
</gene>
<evidence type="ECO:0000313" key="2">
    <source>
        <dbReference type="EMBL" id="PTL56446.1"/>
    </source>
</evidence>
<feature type="domain" description="AAA" evidence="1">
    <location>
        <begin position="3"/>
        <end position="185"/>
    </location>
</feature>
<keyword evidence="3" id="KW-1185">Reference proteome</keyword>
<reference evidence="2 3" key="1">
    <citation type="submission" date="2018-03" db="EMBL/GenBank/DDBJ databases">
        <title>Aquarubrobacter algicola gen. nov., sp. nov., a novel actinobacterium isolated from shallow eutrophic lake during the end of cyanobacterial harmful algal blooms.</title>
        <authorList>
            <person name="Chun S.J."/>
        </authorList>
    </citation>
    <scope>NUCLEOTIDE SEQUENCE [LARGE SCALE GENOMIC DNA]</scope>
    <source>
        <strain evidence="2 3">Seoho-28</strain>
    </source>
</reference>
<sequence>MAQKIAILSQKGGTGKTTAVRTIADVLRRTGLRVLAVDLDPQGNLSDYLDVPPDATPTIGDVLAGRAKAPAAVHPAPDHGEPADPPVPPIHVIPANLSLAESELLLAGKMGRELTLRKALKTVDEDHDVVLIDCPPALGLLTVNALVAADYALLSSEAQYFALQGVEQALEVIELARDGLNPDLEWLGVFFNIADMRTVHSREAFDSLKEHVGDKLFDTTIRSSIAYANSAERATSILDHRPDLGADYLHLTDELLARLGRPAQRRRLKALLPDPA</sequence>
<dbReference type="PANTHER" id="PTHR13696">
    <property type="entry name" value="P-LOOP CONTAINING NUCLEOSIDE TRIPHOSPHATE HYDROLASE"/>
    <property type="match status" value="1"/>
</dbReference>
<dbReference type="Pfam" id="PF13614">
    <property type="entry name" value="AAA_31"/>
    <property type="match status" value="1"/>
</dbReference>
<dbReference type="InterPro" id="IPR050678">
    <property type="entry name" value="DNA_Partitioning_ATPase"/>
</dbReference>